<dbReference type="Gene3D" id="3.40.50.150">
    <property type="entry name" value="Vaccinia Virus protein VP39"/>
    <property type="match status" value="1"/>
</dbReference>
<keyword evidence="2" id="KW-0489">Methyltransferase</keyword>
<accession>A0AB39HID3</accession>
<dbReference type="InterPro" id="IPR013216">
    <property type="entry name" value="Methyltransf_11"/>
</dbReference>
<dbReference type="RefSeq" id="WP_368652578.1">
    <property type="nucleotide sequence ID" value="NZ_CP162599.1"/>
</dbReference>
<dbReference type="Pfam" id="PF08241">
    <property type="entry name" value="Methyltransf_11"/>
    <property type="match status" value="1"/>
</dbReference>
<gene>
    <name evidence="2" type="ORF">AB4Y30_12555</name>
</gene>
<dbReference type="SUPFAM" id="SSF53335">
    <property type="entry name" value="S-adenosyl-L-methionine-dependent methyltransferases"/>
    <property type="match status" value="1"/>
</dbReference>
<dbReference type="GO" id="GO:0032259">
    <property type="term" value="P:methylation"/>
    <property type="evidence" value="ECO:0007669"/>
    <property type="project" value="UniProtKB-KW"/>
</dbReference>
<dbReference type="PANTHER" id="PTHR43591">
    <property type="entry name" value="METHYLTRANSFERASE"/>
    <property type="match status" value="1"/>
</dbReference>
<protein>
    <submittedName>
        <fullName evidence="2">Class I SAM-dependent methyltransferase</fullName>
        <ecNumber evidence="2">2.1.1.-</ecNumber>
    </submittedName>
</protein>
<reference evidence="2" key="1">
    <citation type="submission" date="2024-07" db="EMBL/GenBank/DDBJ databases">
        <title>Halotolerant mesophilic bacterium Ornithinibacillus sp. 4-3, sp. nov., isolated from soil.</title>
        <authorList>
            <person name="Sidarenka A.V."/>
            <person name="Guliayeva D.E."/>
            <person name="Leanovich S.I."/>
            <person name="Hileuskaya K.S."/>
            <person name="Akhremchuk A.E."/>
            <person name="Sikolenko M.A."/>
            <person name="Valentovich L.N."/>
        </authorList>
    </citation>
    <scope>NUCLEOTIDE SEQUENCE</scope>
    <source>
        <strain evidence="2">4-3</strain>
    </source>
</reference>
<dbReference type="EMBL" id="CP162599">
    <property type="protein sequence ID" value="XDK31854.1"/>
    <property type="molecule type" value="Genomic_DNA"/>
</dbReference>
<dbReference type="AlphaFoldDB" id="A0AB39HID3"/>
<dbReference type="GO" id="GO:0008757">
    <property type="term" value="F:S-adenosylmethionine-dependent methyltransferase activity"/>
    <property type="evidence" value="ECO:0007669"/>
    <property type="project" value="InterPro"/>
</dbReference>
<dbReference type="EC" id="2.1.1.-" evidence="2"/>
<organism evidence="2">
    <name type="scientific">Ornithinibacillus sp. 4-3</name>
    <dbReference type="NCBI Taxonomy" id="3231488"/>
    <lineage>
        <taxon>Bacteria</taxon>
        <taxon>Bacillati</taxon>
        <taxon>Bacillota</taxon>
        <taxon>Bacilli</taxon>
        <taxon>Bacillales</taxon>
        <taxon>Bacillaceae</taxon>
        <taxon>Ornithinibacillus</taxon>
    </lineage>
</organism>
<evidence type="ECO:0000259" key="1">
    <source>
        <dbReference type="Pfam" id="PF08241"/>
    </source>
</evidence>
<feature type="domain" description="Methyltransferase type 11" evidence="1">
    <location>
        <begin position="43"/>
        <end position="123"/>
    </location>
</feature>
<keyword evidence="2" id="KW-0808">Transferase</keyword>
<name>A0AB39HID3_9BACI</name>
<dbReference type="PANTHER" id="PTHR43591:SF24">
    <property type="entry name" value="2-METHOXY-6-POLYPRENYL-1,4-BENZOQUINOL METHYLASE, MITOCHONDRIAL"/>
    <property type="match status" value="1"/>
</dbReference>
<evidence type="ECO:0000313" key="2">
    <source>
        <dbReference type="EMBL" id="XDK31854.1"/>
    </source>
</evidence>
<sequence length="255" mass="29020">MMEMNDPSFNYDKHGQKYSGYRQTDPRIAAYVHQALDSAKTVLNIGAGAGSYEPEDRYVVAVEPSLVMRSQRQKLGKVPAIQATADALPFDDNSFDASMAMVTVHHWPDIRKGLDELKRVTKDRIIIMTFDPDALGNFWNAHYFPELIEVEKARYPTIDFIKQALGGKCDIQTIPVPFDCIDGFQEAFYGRPEAFLEKEVRLSQSAWGFLSDETENMLVKRLSDDLQSGEWDRKYGEYRAKANFTCALRLITAKL</sequence>
<proteinExistence type="predicted"/>
<dbReference type="InterPro" id="IPR029063">
    <property type="entry name" value="SAM-dependent_MTases_sf"/>
</dbReference>